<dbReference type="InterPro" id="IPR035996">
    <property type="entry name" value="4pyrrol_Methylase_sf"/>
</dbReference>
<evidence type="ECO:0000259" key="8">
    <source>
        <dbReference type="Pfam" id="PF00590"/>
    </source>
</evidence>
<reference evidence="10" key="4">
    <citation type="submission" date="2020-09" db="EMBL/GenBank/DDBJ databases">
        <authorList>
            <person name="Sun Q."/>
            <person name="Ohkuma M."/>
        </authorList>
    </citation>
    <scope>NUCLEOTIDE SEQUENCE</scope>
    <source>
        <strain evidence="10">JCM 31740</strain>
    </source>
</reference>
<sequence length="221" mass="24613">MKLYVLGLGPGDPKLLTVRAVEVLSQVRVIFVPYSTGTNRSLALEVISPYIQPRTQLKFLGFPMGRTVKTESLQQLARELEEGLKVSGVGAFVTLGDPTLYSTYFRLADFLANVEVELIPGVSSITACACRLNLPLAMGDQVVLLVPAAKARELNTLELVDTVVILKGNEDLGDIASSLAREFDLFYARRCYMTEEVLKKWDGTHERDYFSMLIGVRHRER</sequence>
<evidence type="ECO:0000313" key="10">
    <source>
        <dbReference type="EMBL" id="GGT97171.1"/>
    </source>
</evidence>
<dbReference type="RefSeq" id="WP_126449744.1">
    <property type="nucleotide sequence ID" value="NZ_AP018553.1"/>
</dbReference>
<evidence type="ECO:0000256" key="1">
    <source>
        <dbReference type="ARBA" id="ARBA00004953"/>
    </source>
</evidence>
<organism evidence="9 11">
    <name type="scientific">Sulfodiicoccus acidiphilus</name>
    <dbReference type="NCBI Taxonomy" id="1670455"/>
    <lineage>
        <taxon>Archaea</taxon>
        <taxon>Thermoproteota</taxon>
        <taxon>Thermoprotei</taxon>
        <taxon>Sulfolobales</taxon>
        <taxon>Sulfolobaceae</taxon>
        <taxon>Sulfodiicoccus</taxon>
    </lineage>
</organism>
<evidence type="ECO:0000256" key="5">
    <source>
        <dbReference type="ARBA" id="ARBA00022679"/>
    </source>
</evidence>
<dbReference type="EMBL" id="BMQS01000011">
    <property type="protein sequence ID" value="GGT97171.1"/>
    <property type="molecule type" value="Genomic_DNA"/>
</dbReference>
<dbReference type="GO" id="GO:0030788">
    <property type="term" value="F:precorrin-2 C20-methyltransferase activity"/>
    <property type="evidence" value="ECO:0007669"/>
    <property type="project" value="UniProtKB-EC"/>
</dbReference>
<dbReference type="InterPro" id="IPR014777">
    <property type="entry name" value="4pyrrole_Mease_sub1"/>
</dbReference>
<protein>
    <submittedName>
        <fullName evidence="9">Precorrin-2 C(20)-methyltransferase</fullName>
        <ecNumber evidence="9">2.1.1.130</ecNumber>
    </submittedName>
</protein>
<accession>A0A348B2N0</accession>
<feature type="domain" description="Tetrapyrrole methylase" evidence="8">
    <location>
        <begin position="2"/>
        <end position="185"/>
    </location>
</feature>
<reference evidence="11" key="2">
    <citation type="submission" date="2018-04" db="EMBL/GenBank/DDBJ databases">
        <title>Complete genome sequence of Sulfodiicoccus acidiphilus strain HS-1.</title>
        <authorList>
            <person name="Sakai H.D."/>
            <person name="Kurosawa N."/>
        </authorList>
    </citation>
    <scope>NUCLEOTIDE SEQUENCE [LARGE SCALE GENOMIC DNA]</scope>
    <source>
        <strain evidence="11">HS-1</strain>
    </source>
</reference>
<dbReference type="InterPro" id="IPR003043">
    <property type="entry name" value="Uropor_MeTrfase_CS"/>
</dbReference>
<dbReference type="EMBL" id="AP018553">
    <property type="protein sequence ID" value="BBD72432.1"/>
    <property type="molecule type" value="Genomic_DNA"/>
</dbReference>
<reference evidence="10" key="1">
    <citation type="journal article" date="2014" name="Int. J. Syst. Evol. Microbiol.">
        <title>Complete genome sequence of Corynebacterium casei LMG S-19264T (=DSM 44701T), isolated from a smear-ripened cheese.</title>
        <authorList>
            <consortium name="US DOE Joint Genome Institute (JGI-PGF)"/>
            <person name="Walter F."/>
            <person name="Albersmeier A."/>
            <person name="Kalinowski J."/>
            <person name="Ruckert C."/>
        </authorList>
    </citation>
    <scope>NUCLEOTIDE SEQUENCE</scope>
    <source>
        <strain evidence="10">JCM 31740</strain>
    </source>
</reference>
<dbReference type="OrthoDB" id="23546at2157"/>
<comment type="pathway">
    <text evidence="1">Cofactor biosynthesis; adenosylcobalamin biosynthesis.</text>
</comment>
<dbReference type="UniPathway" id="UPA00148"/>
<keyword evidence="6" id="KW-0949">S-adenosyl-L-methionine</keyword>
<keyword evidence="11" id="KW-1185">Reference proteome</keyword>
<dbReference type="Gene3D" id="3.30.950.10">
    <property type="entry name" value="Methyltransferase, Cobalt-precorrin-4 Transmethylase, Domain 2"/>
    <property type="match status" value="1"/>
</dbReference>
<evidence type="ECO:0000313" key="9">
    <source>
        <dbReference type="EMBL" id="BBD72432.1"/>
    </source>
</evidence>
<dbReference type="CDD" id="cd11645">
    <property type="entry name" value="Precorrin_2_C20_MT"/>
    <property type="match status" value="1"/>
</dbReference>
<keyword evidence="4 9" id="KW-0489">Methyltransferase</keyword>
<dbReference type="GO" id="GO:0032259">
    <property type="term" value="P:methylation"/>
    <property type="evidence" value="ECO:0007669"/>
    <property type="project" value="UniProtKB-KW"/>
</dbReference>
<dbReference type="InterPro" id="IPR014776">
    <property type="entry name" value="4pyrrole_Mease_sub2"/>
</dbReference>
<evidence type="ECO:0000256" key="6">
    <source>
        <dbReference type="ARBA" id="ARBA00022691"/>
    </source>
</evidence>
<keyword evidence="5 9" id="KW-0808">Transferase</keyword>
<dbReference type="AlphaFoldDB" id="A0A348B2N0"/>
<reference evidence="9" key="3">
    <citation type="journal article" date="2019" name="BMC Res. Notes">
        <title>Complete genome sequence of the Sulfodiicoccus acidiphilus strain HS-1T, the first crenarchaeon that lacks polB3, isolated from an acidic hot spring in Ohwaku-dani, Hakone, Japan.</title>
        <authorList>
            <person name="Sakai H.D."/>
            <person name="Kurosawa N."/>
        </authorList>
    </citation>
    <scope>NUCLEOTIDE SEQUENCE</scope>
    <source>
        <strain evidence="9">HS-1</strain>
    </source>
</reference>
<name>A0A348B2N0_9CREN</name>
<dbReference type="NCBIfam" id="NF004062">
    <property type="entry name" value="PRK05576.1-5"/>
    <property type="match status" value="1"/>
</dbReference>
<dbReference type="PANTHER" id="PTHR43467:SF2">
    <property type="entry name" value="COBALT-PRECORRIN-2 C(20)-METHYLTRANSFERASE"/>
    <property type="match status" value="1"/>
</dbReference>
<evidence type="ECO:0000256" key="7">
    <source>
        <dbReference type="PIRNR" id="PIRNR036427"/>
    </source>
</evidence>
<dbReference type="NCBIfam" id="TIGR01467">
    <property type="entry name" value="cobI_cbiL"/>
    <property type="match status" value="1"/>
</dbReference>
<dbReference type="SUPFAM" id="SSF53790">
    <property type="entry name" value="Tetrapyrrole methylase"/>
    <property type="match status" value="1"/>
</dbReference>
<evidence type="ECO:0000313" key="11">
    <source>
        <dbReference type="Proteomes" id="UP000276741"/>
    </source>
</evidence>
<dbReference type="PROSITE" id="PS00839">
    <property type="entry name" value="SUMT_1"/>
    <property type="match status" value="1"/>
</dbReference>
<comment type="similarity">
    <text evidence="2 7">Belongs to the precorrin methyltransferase family.</text>
</comment>
<dbReference type="KEGG" id="sacd:HS1genome_0821"/>
<dbReference type="InterPro" id="IPR006364">
    <property type="entry name" value="CobI/CbiL/CobIJ_dom"/>
</dbReference>
<dbReference type="Gene3D" id="3.40.1010.10">
    <property type="entry name" value="Cobalt-precorrin-4 Transmethylase, Domain 1"/>
    <property type="match status" value="1"/>
</dbReference>
<proteinExistence type="inferred from homology"/>
<dbReference type="PIRSF" id="PIRSF036427">
    <property type="entry name" value="Precrrn-2_mtase"/>
    <property type="match status" value="1"/>
</dbReference>
<gene>
    <name evidence="10" type="ORF">GCM10007116_13360</name>
    <name evidence="9" type="ORF">HS1genome_0821</name>
</gene>
<dbReference type="GO" id="GO:0009236">
    <property type="term" value="P:cobalamin biosynthetic process"/>
    <property type="evidence" value="ECO:0007669"/>
    <property type="project" value="UniProtKB-UniRule"/>
</dbReference>
<evidence type="ECO:0000256" key="2">
    <source>
        <dbReference type="ARBA" id="ARBA00005879"/>
    </source>
</evidence>
<dbReference type="PANTHER" id="PTHR43467">
    <property type="entry name" value="COBALT-PRECORRIN-2 C(20)-METHYLTRANSFERASE"/>
    <property type="match status" value="1"/>
</dbReference>
<dbReference type="InterPro" id="IPR012382">
    <property type="entry name" value="CobI/CbiL"/>
</dbReference>
<dbReference type="Pfam" id="PF00590">
    <property type="entry name" value="TP_methylase"/>
    <property type="match status" value="1"/>
</dbReference>
<dbReference type="InterPro" id="IPR000878">
    <property type="entry name" value="4pyrrol_Mease"/>
</dbReference>
<keyword evidence="3" id="KW-0169">Cobalamin biosynthesis</keyword>
<evidence type="ECO:0000256" key="3">
    <source>
        <dbReference type="ARBA" id="ARBA00022573"/>
    </source>
</evidence>
<dbReference type="Proteomes" id="UP000616143">
    <property type="component" value="Unassembled WGS sequence"/>
</dbReference>
<dbReference type="Proteomes" id="UP000276741">
    <property type="component" value="Chromosome"/>
</dbReference>
<dbReference type="GeneID" id="38666323"/>
<dbReference type="EC" id="2.1.1.130" evidence="9"/>
<evidence type="ECO:0000256" key="4">
    <source>
        <dbReference type="ARBA" id="ARBA00022603"/>
    </source>
</evidence>